<comment type="caution">
    <text evidence="1">The sequence shown here is derived from an EMBL/GenBank/DDBJ whole genome shotgun (WGS) entry which is preliminary data.</text>
</comment>
<keyword evidence="2" id="KW-1185">Reference proteome</keyword>
<protein>
    <submittedName>
        <fullName evidence="1">Uncharacterized protein</fullName>
    </submittedName>
</protein>
<dbReference type="EMBL" id="JAAIUW010000002">
    <property type="protein sequence ID" value="KAF7841518.1"/>
    <property type="molecule type" value="Genomic_DNA"/>
</dbReference>
<evidence type="ECO:0000313" key="2">
    <source>
        <dbReference type="Proteomes" id="UP000634136"/>
    </source>
</evidence>
<gene>
    <name evidence="1" type="ORF">G2W53_003816</name>
</gene>
<dbReference type="AlphaFoldDB" id="A0A834XBW0"/>
<organism evidence="1 2">
    <name type="scientific">Senna tora</name>
    <dbReference type="NCBI Taxonomy" id="362788"/>
    <lineage>
        <taxon>Eukaryota</taxon>
        <taxon>Viridiplantae</taxon>
        <taxon>Streptophyta</taxon>
        <taxon>Embryophyta</taxon>
        <taxon>Tracheophyta</taxon>
        <taxon>Spermatophyta</taxon>
        <taxon>Magnoliopsida</taxon>
        <taxon>eudicotyledons</taxon>
        <taxon>Gunneridae</taxon>
        <taxon>Pentapetalae</taxon>
        <taxon>rosids</taxon>
        <taxon>fabids</taxon>
        <taxon>Fabales</taxon>
        <taxon>Fabaceae</taxon>
        <taxon>Caesalpinioideae</taxon>
        <taxon>Cassia clade</taxon>
        <taxon>Senna</taxon>
    </lineage>
</organism>
<sequence length="63" mass="7272">MGLVIAWKVSEVMSKHILNRKMRLNLKSNQEVQVQRVVAQISQIEGIALYLRIRVDLIPELDS</sequence>
<reference evidence="1" key="1">
    <citation type="submission" date="2020-09" db="EMBL/GenBank/DDBJ databases">
        <title>Genome-Enabled Discovery of Anthraquinone Biosynthesis in Senna tora.</title>
        <authorList>
            <person name="Kang S.-H."/>
            <person name="Pandey R.P."/>
            <person name="Lee C.-M."/>
            <person name="Sim J.-S."/>
            <person name="Jeong J.-T."/>
            <person name="Choi B.-S."/>
            <person name="Jung M."/>
            <person name="Ginzburg D."/>
            <person name="Zhao K."/>
            <person name="Won S.Y."/>
            <person name="Oh T.-J."/>
            <person name="Yu Y."/>
            <person name="Kim N.-H."/>
            <person name="Lee O.R."/>
            <person name="Lee T.-H."/>
            <person name="Bashyal P."/>
            <person name="Kim T.-S."/>
            <person name="Lee W.-H."/>
            <person name="Kawkins C."/>
            <person name="Kim C.-K."/>
            <person name="Kim J.S."/>
            <person name="Ahn B.O."/>
            <person name="Rhee S.Y."/>
            <person name="Sohng J.K."/>
        </authorList>
    </citation>
    <scope>NUCLEOTIDE SEQUENCE</scope>
    <source>
        <tissue evidence="1">Leaf</tissue>
    </source>
</reference>
<evidence type="ECO:0000313" key="1">
    <source>
        <dbReference type="EMBL" id="KAF7841518.1"/>
    </source>
</evidence>
<proteinExistence type="predicted"/>
<accession>A0A834XBW0</accession>
<dbReference type="Proteomes" id="UP000634136">
    <property type="component" value="Unassembled WGS sequence"/>
</dbReference>
<name>A0A834XBW0_9FABA</name>